<name>A0ABX8JK84_9BACT</name>
<dbReference type="InterPro" id="IPR013215">
    <property type="entry name" value="Cbl-indep_Met_Synth_N"/>
</dbReference>
<comment type="catalytic activity">
    <reaction evidence="1">
        <text>5-methyltetrahydropteroyltri-L-glutamate + L-homocysteine = tetrahydropteroyltri-L-glutamate + L-methionine</text>
        <dbReference type="Rhea" id="RHEA:21196"/>
        <dbReference type="ChEBI" id="CHEBI:57844"/>
        <dbReference type="ChEBI" id="CHEBI:58140"/>
        <dbReference type="ChEBI" id="CHEBI:58199"/>
        <dbReference type="ChEBI" id="CHEBI:58207"/>
        <dbReference type="EC" id="2.1.1.14"/>
    </reaction>
</comment>
<keyword evidence="1" id="KW-0486">Methionine biosynthesis</keyword>
<feature type="binding site" evidence="1">
    <location>
        <begin position="442"/>
        <end position="444"/>
    </location>
    <ligand>
        <name>L-homocysteine</name>
        <dbReference type="ChEBI" id="CHEBI:58199"/>
    </ligand>
</feature>
<gene>
    <name evidence="1 4" type="primary">metE</name>
    <name evidence="4" type="ORF">KP005_05775</name>
</gene>
<dbReference type="EC" id="2.1.1.14" evidence="1"/>
<feature type="active site" description="Proton donor" evidence="1">
    <location>
        <position position="705"/>
    </location>
</feature>
<evidence type="ECO:0000313" key="5">
    <source>
        <dbReference type="Proteomes" id="UP000683493"/>
    </source>
</evidence>
<dbReference type="PIRSF" id="PIRSF000382">
    <property type="entry name" value="MeTrfase_B12_ind"/>
    <property type="match status" value="1"/>
</dbReference>
<sequence>MPVLATVLGHPRIGIARELKKALEAYWSGATPAESLLATAQEIRTRHWSIMKEAGLDQVPCNDFSLYDHMLDMAVTVGAIPDRFQKIADPLNRYFALARGVQDRGADIDLSPLEMTKWFDTNYHYIVPELDADQSFVLNPTKISAELAEAQALGITPRPVLPGPVTFLKLSKYADDVAAGLDTLELLPRLLPAYEELLALLAGHGVTWVQLDEPCLCFDLDPASQQAYRTALTRLAGGAKRPGLLVATYFGSIGENLGLVTDSGCEALHLDLVRAPEELDGVLAALPAGMKLSLGVVDGRNVWRADLEQAHRTVRRAVDALGSERVMVASSCSLLHVPVDLDAETRLDAELKSWMAFAAQKVAEVRLLADAAEQEEPQDAAFVQAGAALARRRAAAAADNPAVRHRAEQVTEAMTRRGTPFAERSARQKRRFDLPLLPTTTIGSFPQSREVREARSKWRSGALDSEGYQDFLRAEIRRCIEKQEKLGLDVLVHGEFERTDMVEYFGEQLDGFAFTQNGWVQSYGSRCVKPPVLYGNVARPRPMTVEWSSFAQSLSKRPVKGMLTGPVTILQWSFVRNDQPRSETCREIALALRDEVADLEQAGISMIQMDEPAIREGLPLRRRDWPEYLEWAVAAFSLSTAGVSDETQIHTHMCYSEFGDILPSIVAMDADVLSIESSRSRMELLSHFRQYGYPNDVGPGIYDIHSPRVPTVEEMTTLLGLAAEVLPAERLWVNPDCGLKTRGWPEIEASLANMVQAARQIRLRLTPG</sequence>
<dbReference type="Pfam" id="PF01717">
    <property type="entry name" value="Meth_synt_2"/>
    <property type="match status" value="1"/>
</dbReference>
<keyword evidence="1" id="KW-0479">Metal-binding</keyword>
<keyword evidence="1" id="KW-0677">Repeat</keyword>
<accession>A0ABX8JK84</accession>
<keyword evidence="1" id="KW-0028">Amino-acid biosynthesis</keyword>
<feature type="binding site" evidence="1">
    <location>
        <position position="610"/>
    </location>
    <ligand>
        <name>L-methionine</name>
        <dbReference type="ChEBI" id="CHEBI:57844"/>
    </ligand>
</feature>
<evidence type="ECO:0000313" key="4">
    <source>
        <dbReference type="EMBL" id="QWV98795.1"/>
    </source>
</evidence>
<feature type="binding site" evidence="1">
    <location>
        <position position="654"/>
    </location>
    <ligand>
        <name>Zn(2+)</name>
        <dbReference type="ChEBI" id="CHEBI:29105"/>
        <note>catalytic</note>
    </ligand>
</feature>
<feature type="binding site" evidence="1">
    <location>
        <position position="610"/>
    </location>
    <ligand>
        <name>L-homocysteine</name>
        <dbReference type="ChEBI" id="CHEBI:58199"/>
    </ligand>
</feature>
<comment type="similarity">
    <text evidence="1">Belongs to the vitamin-B12 independent methionine synthase family.</text>
</comment>
<reference evidence="4 5" key="1">
    <citation type="submission" date="2021-06" db="EMBL/GenBank/DDBJ databases">
        <title>Gemonas diversity in paddy soil.</title>
        <authorList>
            <person name="Liu G."/>
        </authorList>
    </citation>
    <scope>NUCLEOTIDE SEQUENCE [LARGE SCALE GENOMIC DNA]</scope>
    <source>
        <strain evidence="4 5">RG29</strain>
    </source>
</reference>
<dbReference type="GO" id="GO:0032259">
    <property type="term" value="P:methylation"/>
    <property type="evidence" value="ECO:0007669"/>
    <property type="project" value="UniProtKB-KW"/>
</dbReference>
<dbReference type="CDD" id="cd03312">
    <property type="entry name" value="CIMS_N_terminal_like"/>
    <property type="match status" value="1"/>
</dbReference>
<evidence type="ECO:0000259" key="2">
    <source>
        <dbReference type="Pfam" id="PF01717"/>
    </source>
</evidence>
<dbReference type="PANTHER" id="PTHR30519">
    <property type="entry name" value="5-METHYLTETRAHYDROPTEROYLTRIGLUTAMATE--HOMOCYSTEINE METHYLTRANSFERASE"/>
    <property type="match status" value="1"/>
</dbReference>
<feature type="binding site" evidence="1">
    <location>
        <position position="117"/>
    </location>
    <ligand>
        <name>5-methyltetrahydropteroyltri-L-glutamate</name>
        <dbReference type="ChEBI" id="CHEBI:58207"/>
    </ligand>
</feature>
<feature type="binding site" evidence="1">
    <location>
        <position position="737"/>
    </location>
    <ligand>
        <name>Zn(2+)</name>
        <dbReference type="ChEBI" id="CHEBI:29105"/>
        <note>catalytic</note>
    </ligand>
</feature>
<feature type="binding site" evidence="1">
    <location>
        <position position="495"/>
    </location>
    <ligand>
        <name>L-methionine</name>
        <dbReference type="ChEBI" id="CHEBI:57844"/>
    </ligand>
</feature>
<feature type="domain" description="Cobalamin-independent methionine synthase MetE N-terminal" evidence="3">
    <location>
        <begin position="6"/>
        <end position="317"/>
    </location>
</feature>
<comment type="function">
    <text evidence="1">Catalyzes the transfer of a methyl group from 5-methyltetrahydrofolate to homocysteine resulting in methionine formation.</text>
</comment>
<protein>
    <recommendedName>
        <fullName evidence="1">5-methyltetrahydropteroyltriglutamate--homocysteine methyltransferase</fullName>
        <ecNumber evidence="1">2.1.1.14</ecNumber>
    </recommendedName>
    <alternativeName>
        <fullName evidence="1">Cobalamin-independent methionine synthase</fullName>
    </alternativeName>
    <alternativeName>
        <fullName evidence="1">Methionine synthase, vitamin-B12 independent isozyme</fullName>
    </alternativeName>
</protein>
<feature type="binding site" evidence="1">
    <location>
        <begin position="442"/>
        <end position="444"/>
    </location>
    <ligand>
        <name>L-methionine</name>
        <dbReference type="ChEBI" id="CHEBI:57844"/>
    </ligand>
</feature>
<feature type="binding site" evidence="1">
    <location>
        <position position="676"/>
    </location>
    <ligand>
        <name>Zn(2+)</name>
        <dbReference type="ChEBI" id="CHEBI:29105"/>
        <note>catalytic</note>
    </ligand>
</feature>
<evidence type="ECO:0000259" key="3">
    <source>
        <dbReference type="Pfam" id="PF08267"/>
    </source>
</evidence>
<feature type="binding site" evidence="1">
    <location>
        <position position="572"/>
    </location>
    <ligand>
        <name>5-methyltetrahydropteroyltri-L-glutamate</name>
        <dbReference type="ChEBI" id="CHEBI:58207"/>
    </ligand>
</feature>
<evidence type="ECO:0000256" key="1">
    <source>
        <dbReference type="HAMAP-Rule" id="MF_00172"/>
    </source>
</evidence>
<keyword evidence="1 4" id="KW-0489">Methyltransferase</keyword>
<keyword evidence="1 4" id="KW-0808">Transferase</keyword>
<feature type="binding site" evidence="1">
    <location>
        <position position="495"/>
    </location>
    <ligand>
        <name>L-homocysteine</name>
        <dbReference type="ChEBI" id="CHEBI:58199"/>
    </ligand>
</feature>
<dbReference type="GO" id="GO:0003871">
    <property type="term" value="F:5-methyltetrahydropteroyltriglutamate-homocysteine S-methyltransferase activity"/>
    <property type="evidence" value="ECO:0007669"/>
    <property type="project" value="UniProtKB-EC"/>
</dbReference>
<proteinExistence type="inferred from homology"/>
<feature type="binding site" evidence="1">
    <location>
        <begin position="526"/>
        <end position="527"/>
    </location>
    <ligand>
        <name>5-methyltetrahydropteroyltri-L-glutamate</name>
        <dbReference type="ChEBI" id="CHEBI:58207"/>
    </ligand>
</feature>
<feature type="binding site" evidence="1">
    <location>
        <position position="652"/>
    </location>
    <ligand>
        <name>Zn(2+)</name>
        <dbReference type="ChEBI" id="CHEBI:29105"/>
        <note>catalytic</note>
    </ligand>
</feature>
<dbReference type="Pfam" id="PF08267">
    <property type="entry name" value="Meth_synt_1"/>
    <property type="match status" value="1"/>
</dbReference>
<comment type="pathway">
    <text evidence="1">Amino-acid biosynthesis; L-methionine biosynthesis via de novo pathway; L-methionine from L-homocysteine (MetE route): step 1/1.</text>
</comment>
<dbReference type="EMBL" id="CP076724">
    <property type="protein sequence ID" value="QWV98795.1"/>
    <property type="molecule type" value="Genomic_DNA"/>
</dbReference>
<feature type="binding site" evidence="1">
    <location>
        <begin position="17"/>
        <end position="20"/>
    </location>
    <ligand>
        <name>5-methyltetrahydropteroyltri-L-glutamate</name>
        <dbReference type="ChEBI" id="CHEBI:58207"/>
    </ligand>
</feature>
<dbReference type="Proteomes" id="UP000683493">
    <property type="component" value="Chromosome"/>
</dbReference>
<dbReference type="HAMAP" id="MF_00172">
    <property type="entry name" value="Meth_synth"/>
    <property type="match status" value="1"/>
</dbReference>
<keyword evidence="1" id="KW-0862">Zinc</keyword>
<dbReference type="CDD" id="cd03311">
    <property type="entry name" value="CIMS_C_terminal_like"/>
    <property type="match status" value="1"/>
</dbReference>
<keyword evidence="5" id="KW-1185">Reference proteome</keyword>
<dbReference type="InterPro" id="IPR002629">
    <property type="entry name" value="Met_Synth_C/arc"/>
</dbReference>
<organism evidence="4 5">
    <name type="scientific">Geomonas diazotrophica</name>
    <dbReference type="NCBI Taxonomy" id="2843197"/>
    <lineage>
        <taxon>Bacteria</taxon>
        <taxon>Pseudomonadati</taxon>
        <taxon>Thermodesulfobacteriota</taxon>
        <taxon>Desulfuromonadia</taxon>
        <taxon>Geobacterales</taxon>
        <taxon>Geobacteraceae</taxon>
        <taxon>Geomonas</taxon>
    </lineage>
</organism>
<feature type="binding site" evidence="1">
    <location>
        <position position="616"/>
    </location>
    <ligand>
        <name>5-methyltetrahydropteroyltri-L-glutamate</name>
        <dbReference type="ChEBI" id="CHEBI:58207"/>
    </ligand>
</feature>
<dbReference type="NCBIfam" id="NF003556">
    <property type="entry name" value="PRK05222.1"/>
    <property type="match status" value="1"/>
</dbReference>
<comment type="cofactor">
    <cofactor evidence="1">
        <name>Zn(2+)</name>
        <dbReference type="ChEBI" id="CHEBI:29105"/>
    </cofactor>
    <text evidence="1">Binds 1 zinc ion per subunit.</text>
</comment>
<feature type="domain" description="Cobalamin-independent methionine synthase MetE C-terminal/archaeal" evidence="2">
    <location>
        <begin position="437"/>
        <end position="759"/>
    </location>
</feature>
<dbReference type="NCBIfam" id="TIGR01371">
    <property type="entry name" value="met_syn_B12ind"/>
    <property type="match status" value="1"/>
</dbReference>
<dbReference type="InterPro" id="IPR006276">
    <property type="entry name" value="Cobalamin-indep_Met_synthase"/>
</dbReference>